<name>A0A9Q3JUN1_9BASI</name>
<evidence type="ECO:0000256" key="1">
    <source>
        <dbReference type="SAM" id="MobiDB-lite"/>
    </source>
</evidence>
<reference evidence="2" key="1">
    <citation type="submission" date="2021-03" db="EMBL/GenBank/DDBJ databases">
        <title>Draft genome sequence of rust myrtle Austropuccinia psidii MF-1, a brazilian biotype.</title>
        <authorList>
            <person name="Quecine M.C."/>
            <person name="Pachon D.M.R."/>
            <person name="Bonatelli M.L."/>
            <person name="Correr F.H."/>
            <person name="Franceschini L.M."/>
            <person name="Leite T.F."/>
            <person name="Margarido G.R.A."/>
            <person name="Almeida C.A."/>
            <person name="Ferrarezi J.A."/>
            <person name="Labate C.A."/>
        </authorList>
    </citation>
    <scope>NUCLEOTIDE SEQUENCE</scope>
    <source>
        <strain evidence="2">MF-1</strain>
    </source>
</reference>
<protein>
    <submittedName>
        <fullName evidence="2">Uncharacterized protein</fullName>
    </submittedName>
</protein>
<comment type="caution">
    <text evidence="2">The sequence shown here is derived from an EMBL/GenBank/DDBJ whole genome shotgun (WGS) entry which is preliminary data.</text>
</comment>
<gene>
    <name evidence="2" type="ORF">O181_107714</name>
</gene>
<dbReference type="Proteomes" id="UP000765509">
    <property type="component" value="Unassembled WGS sequence"/>
</dbReference>
<keyword evidence="3" id="KW-1185">Reference proteome</keyword>
<feature type="non-terminal residue" evidence="2">
    <location>
        <position position="1"/>
    </location>
</feature>
<feature type="region of interest" description="Disordered" evidence="1">
    <location>
        <begin position="1"/>
        <end position="89"/>
    </location>
</feature>
<dbReference type="EMBL" id="AVOT02081818">
    <property type="protein sequence ID" value="MBW0567999.1"/>
    <property type="molecule type" value="Genomic_DNA"/>
</dbReference>
<proteinExistence type="predicted"/>
<evidence type="ECO:0000313" key="2">
    <source>
        <dbReference type="EMBL" id="MBW0567999.1"/>
    </source>
</evidence>
<organism evidence="2 3">
    <name type="scientific">Austropuccinia psidii MF-1</name>
    <dbReference type="NCBI Taxonomy" id="1389203"/>
    <lineage>
        <taxon>Eukaryota</taxon>
        <taxon>Fungi</taxon>
        <taxon>Dikarya</taxon>
        <taxon>Basidiomycota</taxon>
        <taxon>Pucciniomycotina</taxon>
        <taxon>Pucciniomycetes</taxon>
        <taxon>Pucciniales</taxon>
        <taxon>Sphaerophragmiaceae</taxon>
        <taxon>Austropuccinia</taxon>
    </lineage>
</organism>
<feature type="compositionally biased region" description="Pro residues" evidence="1">
    <location>
        <begin position="55"/>
        <end position="64"/>
    </location>
</feature>
<dbReference type="AlphaFoldDB" id="A0A9Q3JUN1"/>
<sequence>MRFKCQKQNQPNPPRQDCPVPSLPCKKTPRQWMPGPSGTQWREDLFGEPSQTNEPPIPGPSPSPEPHEDVLTCVPEPEVAPTQSMEEPF</sequence>
<feature type="compositionally biased region" description="Polar residues" evidence="1">
    <location>
        <begin position="1"/>
        <end position="10"/>
    </location>
</feature>
<evidence type="ECO:0000313" key="3">
    <source>
        <dbReference type="Proteomes" id="UP000765509"/>
    </source>
</evidence>
<accession>A0A9Q3JUN1</accession>